<proteinExistence type="predicted"/>
<keyword evidence="2" id="KW-1185">Reference proteome</keyword>
<evidence type="ECO:0000313" key="1">
    <source>
        <dbReference type="EMBL" id="KAI7940550.1"/>
    </source>
</evidence>
<sequence length="197" mass="22049">MELAILNFGHVDSRGRRRDESRSRNRSRNASSTQISSYGAGGWVLYFLVETLQLSLSAQRLPNREQFSQDSSNPFAWTIISVALWIIRLAPNRHHSISGSFVRLRFNIQIRLERLTYQSGSAKNKRHLVRRTGGLSQAYTSETSPAGSGRQTYYQNAKNRGVASRAKKHLGSGEVLSQASGKLYAASTDYFDSMNSS</sequence>
<gene>
    <name evidence="1" type="ORF">MJO28_012835</name>
</gene>
<name>A0ACC0DXQ7_9BASI</name>
<comment type="caution">
    <text evidence="1">The sequence shown here is derived from an EMBL/GenBank/DDBJ whole genome shotgun (WGS) entry which is preliminary data.</text>
</comment>
<accession>A0ACC0DXQ7</accession>
<evidence type="ECO:0000313" key="2">
    <source>
        <dbReference type="Proteomes" id="UP001060170"/>
    </source>
</evidence>
<dbReference type="EMBL" id="CM045877">
    <property type="protein sequence ID" value="KAI7940550.1"/>
    <property type="molecule type" value="Genomic_DNA"/>
</dbReference>
<reference evidence="2" key="2">
    <citation type="journal article" date="2018" name="Mol. Plant Microbe Interact.">
        <title>Genome sequence resources for the wheat stripe rust pathogen (Puccinia striiformis f. sp. tritici) and the barley stripe rust pathogen (Puccinia striiformis f. sp. hordei).</title>
        <authorList>
            <person name="Xia C."/>
            <person name="Wang M."/>
            <person name="Yin C."/>
            <person name="Cornejo O.E."/>
            <person name="Hulbert S.H."/>
            <person name="Chen X."/>
        </authorList>
    </citation>
    <scope>NUCLEOTIDE SEQUENCE [LARGE SCALE GENOMIC DNA]</scope>
    <source>
        <strain evidence="2">93-210</strain>
    </source>
</reference>
<protein>
    <submittedName>
        <fullName evidence="1">Uncharacterized protein</fullName>
    </submittedName>
</protein>
<dbReference type="Proteomes" id="UP001060170">
    <property type="component" value="Chromosome 13"/>
</dbReference>
<reference evidence="2" key="1">
    <citation type="journal article" date="2018" name="BMC Genomics">
        <title>Genomic insights into host adaptation between the wheat stripe rust pathogen (Puccinia striiformis f. sp. tritici) and the barley stripe rust pathogen (Puccinia striiformis f. sp. hordei).</title>
        <authorList>
            <person name="Xia C."/>
            <person name="Wang M."/>
            <person name="Yin C."/>
            <person name="Cornejo O.E."/>
            <person name="Hulbert S.H."/>
            <person name="Chen X."/>
        </authorList>
    </citation>
    <scope>NUCLEOTIDE SEQUENCE [LARGE SCALE GENOMIC DNA]</scope>
    <source>
        <strain evidence="2">93-210</strain>
    </source>
</reference>
<reference evidence="1 2" key="3">
    <citation type="journal article" date="2022" name="Microbiol. Spectr.">
        <title>Folding features and dynamics of 3D genome architecture in plant fungal pathogens.</title>
        <authorList>
            <person name="Xia C."/>
        </authorList>
    </citation>
    <scope>NUCLEOTIDE SEQUENCE [LARGE SCALE GENOMIC DNA]</scope>
    <source>
        <strain evidence="1 2">93-210</strain>
    </source>
</reference>
<organism evidence="1 2">
    <name type="scientific">Puccinia striiformis f. sp. tritici</name>
    <dbReference type="NCBI Taxonomy" id="168172"/>
    <lineage>
        <taxon>Eukaryota</taxon>
        <taxon>Fungi</taxon>
        <taxon>Dikarya</taxon>
        <taxon>Basidiomycota</taxon>
        <taxon>Pucciniomycotina</taxon>
        <taxon>Pucciniomycetes</taxon>
        <taxon>Pucciniales</taxon>
        <taxon>Pucciniaceae</taxon>
        <taxon>Puccinia</taxon>
    </lineage>
</organism>